<dbReference type="AlphaFoldDB" id="A0A1N6SLB0"/>
<gene>
    <name evidence="2" type="ORF">SAMN05920897_108132</name>
</gene>
<protein>
    <recommendedName>
        <fullName evidence="1">SAP domain-containing protein</fullName>
    </recommendedName>
</protein>
<accession>A0A1N6SLB0</accession>
<evidence type="ECO:0000313" key="3">
    <source>
        <dbReference type="Proteomes" id="UP000186400"/>
    </source>
</evidence>
<dbReference type="Proteomes" id="UP000186400">
    <property type="component" value="Unassembled WGS sequence"/>
</dbReference>
<dbReference type="STRING" id="159291.SAMN05920897_108132"/>
<dbReference type="SMART" id="SM00513">
    <property type="entry name" value="SAP"/>
    <property type="match status" value="1"/>
</dbReference>
<evidence type="ECO:0000313" key="2">
    <source>
        <dbReference type="EMBL" id="SIQ41898.1"/>
    </source>
</evidence>
<feature type="domain" description="SAP" evidence="1">
    <location>
        <begin position="16"/>
        <end position="51"/>
    </location>
</feature>
<evidence type="ECO:0000259" key="1">
    <source>
        <dbReference type="SMART" id="SM00513"/>
    </source>
</evidence>
<name>A0A1N6SLB0_9SPIO</name>
<dbReference type="OrthoDB" id="443235at2"/>
<dbReference type="InterPro" id="IPR003034">
    <property type="entry name" value="SAP_dom"/>
</dbReference>
<organism evidence="2 3">
    <name type="scientific">Alkalispirochaeta americana</name>
    <dbReference type="NCBI Taxonomy" id="159291"/>
    <lineage>
        <taxon>Bacteria</taxon>
        <taxon>Pseudomonadati</taxon>
        <taxon>Spirochaetota</taxon>
        <taxon>Spirochaetia</taxon>
        <taxon>Spirochaetales</taxon>
        <taxon>Spirochaetaceae</taxon>
        <taxon>Alkalispirochaeta</taxon>
    </lineage>
</organism>
<dbReference type="EMBL" id="FTMS01000008">
    <property type="protein sequence ID" value="SIQ41898.1"/>
    <property type="molecule type" value="Genomic_DNA"/>
</dbReference>
<sequence length="603" mass="69545">MAEIADWIAAQAPVLERTLTVQELKTICTDLTGHPGKGTKQELLERLLEFLSFKDSQKVFNSWFKSSPTYFQAALEQAAFRDYIAIHDIPELRSIDVITHRDAYRTSYEMNPKLSLGMFTPCTDAFIGLKPGLRAIFMHWLPKPEQFPLRPQEDQSPESVWSNEHALGESIPLLFKALDKYLQEQEDLEKVCRKGLNKSQIKSVRAVCAQRPFPQGQTINLDPINVLARFLPFFDWDSATRPQRIQDRIKQLVNNFFATQLPEDADPMLAYHHSGMYEYDVITSHLSRMTGKPVYPSHLWFSPPSRHYTHELLLTIAKEQKWHDIEQTLLGMEMQDLEISCLPADVLQTLRYKATAINIRNYTLSSPDYYHYLHPYQIFKRHLLDAPAMKAYCYLMATLGVLEIAETTPARPVTHRDKMLPVSPYDALKAIRVTDFGRWCLGLQDERPEIARPEFEALADRDLLLVTLKGTSLERRLFLDDIGEKLGEDRYRITPGSFIGKCTSTADIRERIDLFHHLIDQEPAPHWESFFVNLLERARAFSDHEECTLFSLPDDPDLRRLLSTDRKLSSMAFRAEKGHLAVPKSQIKKFLKLIQDAGYLPPL</sequence>
<reference evidence="2 3" key="1">
    <citation type="submission" date="2017-01" db="EMBL/GenBank/DDBJ databases">
        <authorList>
            <person name="Mah S.A."/>
            <person name="Swanson W.J."/>
            <person name="Moy G.W."/>
            <person name="Vacquier V.D."/>
        </authorList>
    </citation>
    <scope>NUCLEOTIDE SEQUENCE [LARGE SCALE GENOMIC DNA]</scope>
    <source>
        <strain evidence="2 3">ASpG1</strain>
    </source>
</reference>
<dbReference type="RefSeq" id="WP_076488689.1">
    <property type="nucleotide sequence ID" value="NZ_FTMS01000008.1"/>
</dbReference>
<keyword evidence="3" id="KW-1185">Reference proteome</keyword>
<proteinExistence type="predicted"/>